<evidence type="ECO:0000256" key="10">
    <source>
        <dbReference type="ARBA" id="ARBA00023002"/>
    </source>
</evidence>
<dbReference type="PANTHER" id="PTHR36835:SF1">
    <property type="entry name" value="CYTOCHROME BO(3) UBIQUINOL OXIDASE SUBUNIT 4"/>
    <property type="match status" value="1"/>
</dbReference>
<evidence type="ECO:0000256" key="1">
    <source>
        <dbReference type="ARBA" id="ARBA00004651"/>
    </source>
</evidence>
<dbReference type="InterPro" id="IPR005171">
    <property type="entry name" value="Cyt_c_oxidase_su4_prok"/>
</dbReference>
<feature type="compositionally biased region" description="Basic and acidic residues" evidence="17">
    <location>
        <begin position="7"/>
        <end position="21"/>
    </location>
</feature>
<protein>
    <recommendedName>
        <fullName evidence="4">Cytochrome bo(3) ubiquinol oxidase subunit 4</fullName>
    </recommendedName>
    <alternativeName>
        <fullName evidence="16">Cytochrome o ubiquinol oxidase subunit 4</fullName>
    </alternativeName>
    <alternativeName>
        <fullName evidence="13">Oxidase bo(3) subunit 4</fullName>
    </alternativeName>
    <alternativeName>
        <fullName evidence="14">Ubiquinol oxidase polypeptide IV</fullName>
    </alternativeName>
    <alternativeName>
        <fullName evidence="15">Ubiquinol oxidase subunit 4</fullName>
    </alternativeName>
</protein>
<evidence type="ECO:0000256" key="16">
    <source>
        <dbReference type="ARBA" id="ARBA00032185"/>
    </source>
</evidence>
<dbReference type="EMBL" id="JTDN01000001">
    <property type="protein sequence ID" value="KHL26611.1"/>
    <property type="molecule type" value="Genomic_DNA"/>
</dbReference>
<comment type="subunit">
    <text evidence="3">Heterooctamer of two A chains, two B chains, two C chains and two D chains.</text>
</comment>
<dbReference type="Pfam" id="PF03626">
    <property type="entry name" value="COX4_pro"/>
    <property type="match status" value="1"/>
</dbReference>
<dbReference type="NCBIfam" id="TIGR02847">
    <property type="entry name" value="CyoD"/>
    <property type="match status" value="1"/>
</dbReference>
<keyword evidence="6" id="KW-1003">Cell membrane</keyword>
<dbReference type="InterPro" id="IPR050968">
    <property type="entry name" value="Cytochrome_c_oxidase_bac_sub4"/>
</dbReference>
<evidence type="ECO:0000256" key="3">
    <source>
        <dbReference type="ARBA" id="ARBA00011700"/>
    </source>
</evidence>
<keyword evidence="5" id="KW-0813">Transport</keyword>
<dbReference type="GO" id="GO:0005886">
    <property type="term" value="C:plasma membrane"/>
    <property type="evidence" value="ECO:0007669"/>
    <property type="project" value="UniProtKB-SubCell"/>
</dbReference>
<dbReference type="GO" id="GO:0015078">
    <property type="term" value="F:proton transmembrane transporter activity"/>
    <property type="evidence" value="ECO:0007669"/>
    <property type="project" value="TreeGrafter"/>
</dbReference>
<comment type="subcellular location">
    <subcellularLocation>
        <location evidence="1">Cell membrane</location>
        <topology evidence="1">Multi-pass membrane protein</topology>
    </subcellularLocation>
</comment>
<dbReference type="InterPro" id="IPR014210">
    <property type="entry name" value="Cyt_o_ubiqinol_oxidase_su4"/>
</dbReference>
<name>A0A0B2C3K6_9SPHN</name>
<dbReference type="GO" id="GO:0019646">
    <property type="term" value="P:aerobic electron transport chain"/>
    <property type="evidence" value="ECO:0007669"/>
    <property type="project" value="TreeGrafter"/>
</dbReference>
<reference evidence="19 20" key="1">
    <citation type="submission" date="2014-11" db="EMBL/GenBank/DDBJ databases">
        <title>Draft genome sequence of Kirrobacter mercurialis.</title>
        <authorList>
            <person name="Coil D.A."/>
            <person name="Eisen J.A."/>
        </authorList>
    </citation>
    <scope>NUCLEOTIDE SEQUENCE [LARGE SCALE GENOMIC DNA]</scope>
    <source>
        <strain evidence="19 20">Coronado</strain>
    </source>
</reference>
<evidence type="ECO:0000256" key="13">
    <source>
        <dbReference type="ARBA" id="ARBA00030071"/>
    </source>
</evidence>
<dbReference type="GO" id="GO:0009486">
    <property type="term" value="F:cytochrome bo3 ubiquinol oxidase activity"/>
    <property type="evidence" value="ECO:0007669"/>
    <property type="project" value="InterPro"/>
</dbReference>
<evidence type="ECO:0000256" key="15">
    <source>
        <dbReference type="ARBA" id="ARBA00031887"/>
    </source>
</evidence>
<comment type="caution">
    <text evidence="19">The sequence shown here is derived from an EMBL/GenBank/DDBJ whole genome shotgun (WGS) entry which is preliminary data.</text>
</comment>
<dbReference type="STRING" id="1572751.PK98_00355"/>
<evidence type="ECO:0000256" key="6">
    <source>
        <dbReference type="ARBA" id="ARBA00022475"/>
    </source>
</evidence>
<evidence type="ECO:0000256" key="18">
    <source>
        <dbReference type="SAM" id="Phobius"/>
    </source>
</evidence>
<evidence type="ECO:0000313" key="20">
    <source>
        <dbReference type="Proteomes" id="UP000030988"/>
    </source>
</evidence>
<evidence type="ECO:0000256" key="12">
    <source>
        <dbReference type="ARBA" id="ARBA00025694"/>
    </source>
</evidence>
<evidence type="ECO:0000256" key="4">
    <source>
        <dbReference type="ARBA" id="ARBA00014689"/>
    </source>
</evidence>
<comment type="similarity">
    <text evidence="2">Belongs to the cytochrome c oxidase bacterial subunit 4 family.</text>
</comment>
<keyword evidence="10" id="KW-0560">Oxidoreductase</keyword>
<evidence type="ECO:0000313" key="19">
    <source>
        <dbReference type="EMBL" id="KHL26611.1"/>
    </source>
</evidence>
<dbReference type="GO" id="GO:0009319">
    <property type="term" value="C:cytochrome o ubiquinol oxidase complex"/>
    <property type="evidence" value="ECO:0007669"/>
    <property type="project" value="TreeGrafter"/>
</dbReference>
<comment type="function">
    <text evidence="12">Cytochrome bo(3) ubiquinol terminal oxidase is the component of the aerobic respiratory chain of E.coli that predominates when cells are grown at high aeration. Has proton pump activity across the membrane in addition to electron transfer, pumping 2 protons/electron.</text>
</comment>
<feature type="region of interest" description="Disordered" evidence="17">
    <location>
        <begin position="1"/>
        <end position="21"/>
    </location>
</feature>
<evidence type="ECO:0000256" key="7">
    <source>
        <dbReference type="ARBA" id="ARBA00022692"/>
    </source>
</evidence>
<proteinExistence type="inferred from homology"/>
<feature type="transmembrane region" description="Helical" evidence="18">
    <location>
        <begin position="97"/>
        <end position="118"/>
    </location>
</feature>
<evidence type="ECO:0000256" key="17">
    <source>
        <dbReference type="SAM" id="MobiDB-lite"/>
    </source>
</evidence>
<evidence type="ECO:0000256" key="2">
    <source>
        <dbReference type="ARBA" id="ARBA00008079"/>
    </source>
</evidence>
<sequence length="136" mass="14580">MPAATETGHEGGHGAHHGGQHDGHAVAELPHATMRDYVIGFTLSVILTAIPFWLVMAGTFSAAATAAIITVFAIMQIVVHMVFFLHMNAKAEGGWSLSTLVFTIIVVVIMLSGSLWVMSHLHTNMMPQAHELSQVP</sequence>
<accession>A0A0B2C3K6</accession>
<keyword evidence="11 18" id="KW-0472">Membrane</keyword>
<keyword evidence="8" id="KW-0249">Electron transport</keyword>
<evidence type="ECO:0000256" key="5">
    <source>
        <dbReference type="ARBA" id="ARBA00022448"/>
    </source>
</evidence>
<dbReference type="Proteomes" id="UP000030988">
    <property type="component" value="Unassembled WGS sequence"/>
</dbReference>
<keyword evidence="9 18" id="KW-1133">Transmembrane helix</keyword>
<evidence type="ECO:0000256" key="14">
    <source>
        <dbReference type="ARBA" id="ARBA00030211"/>
    </source>
</evidence>
<evidence type="ECO:0000256" key="9">
    <source>
        <dbReference type="ARBA" id="ARBA00022989"/>
    </source>
</evidence>
<feature type="transmembrane region" description="Helical" evidence="18">
    <location>
        <begin position="37"/>
        <end position="56"/>
    </location>
</feature>
<organism evidence="19 20">
    <name type="scientific">Croceibacterium mercuriale</name>
    <dbReference type="NCBI Taxonomy" id="1572751"/>
    <lineage>
        <taxon>Bacteria</taxon>
        <taxon>Pseudomonadati</taxon>
        <taxon>Pseudomonadota</taxon>
        <taxon>Alphaproteobacteria</taxon>
        <taxon>Sphingomonadales</taxon>
        <taxon>Erythrobacteraceae</taxon>
        <taxon>Croceibacterium</taxon>
    </lineage>
</organism>
<evidence type="ECO:0000256" key="8">
    <source>
        <dbReference type="ARBA" id="ARBA00022982"/>
    </source>
</evidence>
<dbReference type="PANTHER" id="PTHR36835">
    <property type="entry name" value="CYTOCHROME BO(3) UBIQUINOL OXIDASE SUBUNIT 4"/>
    <property type="match status" value="1"/>
</dbReference>
<keyword evidence="7 18" id="KW-0812">Transmembrane</keyword>
<dbReference type="GO" id="GO:0015990">
    <property type="term" value="P:electron transport coupled proton transport"/>
    <property type="evidence" value="ECO:0007669"/>
    <property type="project" value="InterPro"/>
</dbReference>
<keyword evidence="20" id="KW-1185">Reference proteome</keyword>
<feature type="transmembrane region" description="Helical" evidence="18">
    <location>
        <begin position="62"/>
        <end position="85"/>
    </location>
</feature>
<evidence type="ECO:0000256" key="11">
    <source>
        <dbReference type="ARBA" id="ARBA00023136"/>
    </source>
</evidence>
<dbReference type="AlphaFoldDB" id="A0A0B2C3K6"/>
<gene>
    <name evidence="19" type="ORF">PK98_00355</name>
</gene>